<dbReference type="OrthoDB" id="9800692at2"/>
<gene>
    <name evidence="1" type="ordered locus">Lbys_2796</name>
</gene>
<keyword evidence="2" id="KW-1185">Reference proteome</keyword>
<evidence type="ECO:0000313" key="1">
    <source>
        <dbReference type="EMBL" id="ADQ18458.1"/>
    </source>
</evidence>
<dbReference type="STRING" id="649349.Lbys_2796"/>
<dbReference type="CDD" id="cd02980">
    <property type="entry name" value="TRX_Fd_family"/>
    <property type="match status" value="1"/>
</dbReference>
<dbReference type="eggNOG" id="COG3411">
    <property type="taxonomic scope" value="Bacteria"/>
</dbReference>
<organism evidence="1 2">
    <name type="scientific">Leadbetterella byssophila (strain DSM 17132 / JCM 16389 / KACC 11308 / NBRC 106382 / 4M15)</name>
    <dbReference type="NCBI Taxonomy" id="649349"/>
    <lineage>
        <taxon>Bacteria</taxon>
        <taxon>Pseudomonadati</taxon>
        <taxon>Bacteroidota</taxon>
        <taxon>Cytophagia</taxon>
        <taxon>Cytophagales</taxon>
        <taxon>Leadbetterellaceae</taxon>
        <taxon>Leadbetterella</taxon>
    </lineage>
</organism>
<protein>
    <submittedName>
        <fullName evidence="1">2Fe-2S ferredoxin</fullName>
    </submittedName>
</protein>
<reference key="1">
    <citation type="submission" date="2010-11" db="EMBL/GenBank/DDBJ databases">
        <title>The complete genome of Leadbetterella byssophila DSM 17132.</title>
        <authorList>
            <consortium name="US DOE Joint Genome Institute (JGI-PGF)"/>
            <person name="Lucas S."/>
            <person name="Copeland A."/>
            <person name="Lapidus A."/>
            <person name="Glavina del Rio T."/>
            <person name="Dalin E."/>
            <person name="Tice H."/>
            <person name="Bruce D."/>
            <person name="Goodwin L."/>
            <person name="Pitluck S."/>
            <person name="Kyrpides N."/>
            <person name="Mavromatis K."/>
            <person name="Ivanova N."/>
            <person name="Teshima H."/>
            <person name="Brettin T."/>
            <person name="Detter J.C."/>
            <person name="Han C."/>
            <person name="Tapia R."/>
            <person name="Land M."/>
            <person name="Hauser L."/>
            <person name="Markowitz V."/>
            <person name="Cheng J.-F."/>
            <person name="Hugenholtz P."/>
            <person name="Woyke T."/>
            <person name="Wu D."/>
            <person name="Tindall B."/>
            <person name="Pomrenke H.G."/>
            <person name="Brambilla E."/>
            <person name="Klenk H.-P."/>
            <person name="Eisen J.A."/>
        </authorList>
    </citation>
    <scope>NUCLEOTIDE SEQUENCE [LARGE SCALE GENOMIC DNA]</scope>
    <source>
        <strain>DSM 17132</strain>
    </source>
</reference>
<dbReference type="HOGENOM" id="CLU_180052_0_0_10"/>
<name>E4RRC5_LEAB4</name>
<reference evidence="1 2" key="2">
    <citation type="journal article" date="2011" name="Stand. Genomic Sci.">
        <title>Complete genome sequence of Leadbetterella byssophila type strain (4M15).</title>
        <authorList>
            <person name="Abt B."/>
            <person name="Teshima H."/>
            <person name="Lucas S."/>
            <person name="Lapidus A."/>
            <person name="Del Rio T.G."/>
            <person name="Nolan M."/>
            <person name="Tice H."/>
            <person name="Cheng J.F."/>
            <person name="Pitluck S."/>
            <person name="Liolios K."/>
            <person name="Pagani I."/>
            <person name="Ivanova N."/>
            <person name="Mavromatis K."/>
            <person name="Pati A."/>
            <person name="Tapia R."/>
            <person name="Han C."/>
            <person name="Goodwin L."/>
            <person name="Chen A."/>
            <person name="Palaniappan K."/>
            <person name="Land M."/>
            <person name="Hauser L."/>
            <person name="Chang Y.J."/>
            <person name="Jeffries C.D."/>
            <person name="Rohde M."/>
            <person name="Goker M."/>
            <person name="Tindall B.J."/>
            <person name="Detter J.C."/>
            <person name="Woyke T."/>
            <person name="Bristow J."/>
            <person name="Eisen J.A."/>
            <person name="Markowitz V."/>
            <person name="Hugenholtz P."/>
            <person name="Klenk H.P."/>
            <person name="Kyrpides N.C."/>
        </authorList>
    </citation>
    <scope>NUCLEOTIDE SEQUENCE [LARGE SCALE GENOMIC DNA]</scope>
    <source>
        <strain evidence="2">DSM 17132 / JCM 16389 / KACC 11308 / NBRC 106382 / 4M15</strain>
    </source>
</reference>
<evidence type="ECO:0000313" key="2">
    <source>
        <dbReference type="Proteomes" id="UP000007435"/>
    </source>
</evidence>
<dbReference type="Proteomes" id="UP000007435">
    <property type="component" value="Chromosome"/>
</dbReference>
<dbReference type="SUPFAM" id="SSF52833">
    <property type="entry name" value="Thioredoxin-like"/>
    <property type="match status" value="1"/>
</dbReference>
<dbReference type="InterPro" id="IPR036249">
    <property type="entry name" value="Thioredoxin-like_sf"/>
</dbReference>
<proteinExistence type="predicted"/>
<dbReference type="EMBL" id="CP002305">
    <property type="protein sequence ID" value="ADQ18458.1"/>
    <property type="molecule type" value="Genomic_DNA"/>
</dbReference>
<accession>E4RRC5</accession>
<dbReference type="Gene3D" id="3.40.30.10">
    <property type="entry name" value="Glutaredoxin"/>
    <property type="match status" value="1"/>
</dbReference>
<dbReference type="AlphaFoldDB" id="E4RRC5"/>
<dbReference type="KEGG" id="lby:Lbys_2796"/>
<sequence length="82" mass="9297">MSKPDFPSSSVFLCRGSKCGKHKDFRKALKAVCKELPETELFYIECTDRCSFAPVLSIQPQNLWLHETSVADIPKILDILKP</sequence>